<evidence type="ECO:0000313" key="3">
    <source>
        <dbReference type="EMBL" id="MBE8716106.1"/>
    </source>
</evidence>
<dbReference type="InterPro" id="IPR036188">
    <property type="entry name" value="FAD/NAD-bd_sf"/>
</dbReference>
<dbReference type="Proteomes" id="UP000652567">
    <property type="component" value="Unassembled WGS sequence"/>
</dbReference>
<keyword evidence="2" id="KW-0285">Flavoprotein</keyword>
<keyword evidence="2" id="KW-0547">Nucleotide-binding</keyword>
<protein>
    <submittedName>
        <fullName evidence="3">Tryptophan 7-halogenase</fullName>
    </submittedName>
</protein>
<dbReference type="GO" id="GO:0004497">
    <property type="term" value="F:monooxygenase activity"/>
    <property type="evidence" value="ECO:0007669"/>
    <property type="project" value="InterPro"/>
</dbReference>
<evidence type="ECO:0000256" key="2">
    <source>
        <dbReference type="PIRSR" id="PIRSR011396-2"/>
    </source>
</evidence>
<dbReference type="PIRSF" id="PIRSF011396">
    <property type="entry name" value="Trp_halogenase"/>
    <property type="match status" value="1"/>
</dbReference>
<evidence type="ECO:0000313" key="4">
    <source>
        <dbReference type="Proteomes" id="UP000652567"/>
    </source>
</evidence>
<gene>
    <name evidence="3" type="ORF">C4F51_02765</name>
</gene>
<organism evidence="3 4">
    <name type="scientific">Cellvibrio polysaccharolyticus</name>
    <dbReference type="NCBI Taxonomy" id="2082724"/>
    <lineage>
        <taxon>Bacteria</taxon>
        <taxon>Pseudomonadati</taxon>
        <taxon>Pseudomonadota</taxon>
        <taxon>Gammaproteobacteria</taxon>
        <taxon>Cellvibrionales</taxon>
        <taxon>Cellvibrionaceae</taxon>
        <taxon>Cellvibrio</taxon>
    </lineage>
</organism>
<dbReference type="Gene3D" id="3.50.50.60">
    <property type="entry name" value="FAD/NAD(P)-binding domain"/>
    <property type="match status" value="1"/>
</dbReference>
<feature type="binding site" evidence="2">
    <location>
        <position position="338"/>
    </location>
    <ligand>
        <name>L-tryptophan</name>
        <dbReference type="ChEBI" id="CHEBI:57912"/>
    </ligand>
</feature>
<dbReference type="GO" id="GO:0000166">
    <property type="term" value="F:nucleotide binding"/>
    <property type="evidence" value="ECO:0007669"/>
    <property type="project" value="UniProtKB-KW"/>
</dbReference>
<keyword evidence="4" id="KW-1185">Reference proteome</keyword>
<dbReference type="AlphaFoldDB" id="A0A928V377"/>
<dbReference type="InterPro" id="IPR033856">
    <property type="entry name" value="Trp_halogen"/>
</dbReference>
<feature type="binding site" evidence="2">
    <location>
        <position position="329"/>
    </location>
    <ligand>
        <name>FAD</name>
        <dbReference type="ChEBI" id="CHEBI:57692"/>
    </ligand>
</feature>
<reference evidence="3" key="1">
    <citation type="submission" date="2018-07" db="EMBL/GenBank/DDBJ databases">
        <title>Genome assembly of strain Ka43.</title>
        <authorList>
            <person name="Kukolya J."/>
            <person name="Nagy I."/>
            <person name="Horvath B."/>
            <person name="Toth A."/>
        </authorList>
    </citation>
    <scope>NUCLEOTIDE SEQUENCE</scope>
    <source>
        <strain evidence="3">KB43</strain>
    </source>
</reference>
<dbReference type="PANTHER" id="PTHR43747">
    <property type="entry name" value="FAD-BINDING PROTEIN"/>
    <property type="match status" value="1"/>
</dbReference>
<comment type="caution">
    <text evidence="3">The sequence shown here is derived from an EMBL/GenBank/DDBJ whole genome shotgun (WGS) entry which is preliminary data.</text>
</comment>
<feature type="binding site" evidence="2">
    <location>
        <position position="80"/>
    </location>
    <ligand>
        <name>7-chloro-L-tryptophan</name>
        <dbReference type="ChEBI" id="CHEBI:58713"/>
    </ligand>
</feature>
<dbReference type="EMBL" id="PRDL01000001">
    <property type="protein sequence ID" value="MBE8716106.1"/>
    <property type="molecule type" value="Genomic_DNA"/>
</dbReference>
<dbReference type="PANTHER" id="PTHR43747:SF4">
    <property type="entry name" value="FLAVIN-DEPENDENT TRYPTOPHAN HALOGENASE"/>
    <property type="match status" value="1"/>
</dbReference>
<proteinExistence type="predicted"/>
<evidence type="ECO:0000256" key="1">
    <source>
        <dbReference type="PIRSR" id="PIRSR011396-1"/>
    </source>
</evidence>
<keyword evidence="2" id="KW-0274">FAD</keyword>
<dbReference type="Pfam" id="PF04820">
    <property type="entry name" value="Trp_halogenase"/>
    <property type="match status" value="1"/>
</dbReference>
<sequence>MEMSQKIKKVVIAGGGTSGWCTAVALSNQLGILLDITLIESAEIGTVGVGEATFPTICSFHKILGIDEKDFLSATMGSIKLGISFENWARKGDRYIHPFGSFGKPNWMGDFYHYWLAAKARGYEGELDDLCFELQAAKAHKFAPTENPKLNYAYHFDASLYAKFLRKLSEEKGVTRVEGKITQVKQNADTGFIESVVLESGTSIEGDLFIDCTGFRGLLIEDTLNAGYEKWGQWLRNDSAVALQTEFSGDIPPYTRAIAHDSGWQWKIPLQHRQGTGHVYSSAYISDEDARNTLLQNLDGDIKAELRLLKFNTGRRKQSWVKNCVAVGLAGGFVEPLESTSIHLIQIGVLRLLQLFPFEGCNEPLIRRYNELARSEYEHVRDFIILHYKATERDDTPYWRDCRDMTIPDSLAEKIEFFKATGHVHHDADDVFRVTSWLQVMLGQRIEPQGYHHIPHTLTDERIFSGLNSMKANIAAAVEKLPSHANFLKTYCSMKKPAHHSSMLSGYTTVSSE</sequence>
<dbReference type="InterPro" id="IPR006905">
    <property type="entry name" value="Flavin_halogenase"/>
</dbReference>
<accession>A0A928V377</accession>
<dbReference type="InterPro" id="IPR050816">
    <property type="entry name" value="Flavin-dep_Halogenase_NPB"/>
</dbReference>
<feature type="binding site" evidence="2">
    <location>
        <position position="342"/>
    </location>
    <ligand>
        <name>FAD</name>
        <dbReference type="ChEBI" id="CHEBI:57692"/>
    </ligand>
</feature>
<dbReference type="SUPFAM" id="SSF51905">
    <property type="entry name" value="FAD/NAD(P)-binding domain"/>
    <property type="match status" value="1"/>
</dbReference>
<feature type="active site" evidence="1">
    <location>
        <position position="80"/>
    </location>
</feature>
<name>A0A928V377_9GAMM</name>